<dbReference type="EC" id="2.7.7.61" evidence="1"/>
<protein>
    <recommendedName>
        <fullName evidence="2">Apo-citrate lyase phosphoribosyl-dephospho-CoA transferase</fullName>
        <ecNumber evidence="1">2.7.7.61</ecNumber>
    </recommendedName>
</protein>
<name>A0A085U4L2_YERRU</name>
<dbReference type="GO" id="GO:0050519">
    <property type="term" value="F:holo-citrate lyase synthase activity"/>
    <property type="evidence" value="ECO:0007669"/>
    <property type="project" value="UniProtKB-EC"/>
</dbReference>
<accession>A0A085U4L2</accession>
<evidence type="ECO:0000256" key="3">
    <source>
        <dbReference type="ARBA" id="ARBA00022679"/>
    </source>
</evidence>
<dbReference type="KEGG" id="yrb:UGYR_03985"/>
<dbReference type="OrthoDB" id="3196716at2"/>
<dbReference type="Proteomes" id="UP000255169">
    <property type="component" value="Unassembled WGS sequence"/>
</dbReference>
<dbReference type="STRING" id="29486.UGYR_03985"/>
<evidence type="ECO:0000313" key="8">
    <source>
        <dbReference type="Proteomes" id="UP000255169"/>
    </source>
</evidence>
<evidence type="ECO:0000256" key="2">
    <source>
        <dbReference type="ARBA" id="ARBA00016314"/>
    </source>
</evidence>
<dbReference type="PATRIC" id="fig|29486.44.peg.2536"/>
<reference evidence="7 8" key="2">
    <citation type="submission" date="2018-06" db="EMBL/GenBank/DDBJ databases">
        <authorList>
            <consortium name="Pathogen Informatics"/>
            <person name="Doyle S."/>
        </authorList>
    </citation>
    <scope>NUCLEOTIDE SEQUENCE [LARGE SCALE GENOMIC DNA]</scope>
    <source>
        <strain evidence="7 8">NCTC10476</strain>
    </source>
</reference>
<comment type="catalytic activity">
    <reaction evidence="5">
        <text>apo-[citrate lyase ACP] + 2'-(5''-triphospho-alpha-D-ribosyl)-3'-dephospho-CoA = holo-[citrate lyase ACP] + diphosphate</text>
        <dbReference type="Rhea" id="RHEA:16333"/>
        <dbReference type="Rhea" id="RHEA-COMP:10157"/>
        <dbReference type="Rhea" id="RHEA-COMP:10158"/>
        <dbReference type="ChEBI" id="CHEBI:29999"/>
        <dbReference type="ChEBI" id="CHEBI:33019"/>
        <dbReference type="ChEBI" id="CHEBI:61378"/>
        <dbReference type="ChEBI" id="CHEBI:82683"/>
        <dbReference type="EC" id="2.7.7.61"/>
    </reaction>
</comment>
<dbReference type="GeneID" id="66879968"/>
<reference evidence="6" key="1">
    <citation type="journal article" date="2015" name="Genome Announc.">
        <title>Complete Genome Sequence of Yersinia ruckeri Strain CSF007-82, Etiologic Agent of Red Mouth Disease in Salmonid Fish.</title>
        <authorList>
            <person name="Nelson M.C."/>
            <person name="LaPatra S.E."/>
            <person name="Welch T.J."/>
            <person name="Graf J."/>
        </authorList>
    </citation>
    <scope>NUCLEOTIDE SEQUENCE</scope>
    <source>
        <strain evidence="6">CSF007-82</strain>
    </source>
</reference>
<dbReference type="GO" id="GO:0051191">
    <property type="term" value="P:prosthetic group biosynthetic process"/>
    <property type="evidence" value="ECO:0007669"/>
    <property type="project" value="InterPro"/>
</dbReference>
<dbReference type="Pfam" id="PF03802">
    <property type="entry name" value="CitX"/>
    <property type="match status" value="1"/>
</dbReference>
<dbReference type="eggNOG" id="COG3697">
    <property type="taxonomic scope" value="Bacteria"/>
</dbReference>
<evidence type="ECO:0000256" key="5">
    <source>
        <dbReference type="ARBA" id="ARBA00048574"/>
    </source>
</evidence>
<evidence type="ECO:0000256" key="4">
    <source>
        <dbReference type="ARBA" id="ARBA00022695"/>
    </source>
</evidence>
<dbReference type="NCBIfam" id="TIGR03124">
    <property type="entry name" value="citrate_citX"/>
    <property type="match status" value="1"/>
</dbReference>
<keyword evidence="8" id="KW-1185">Reference proteome</keyword>
<dbReference type="GO" id="GO:0016829">
    <property type="term" value="F:lyase activity"/>
    <property type="evidence" value="ECO:0007669"/>
    <property type="project" value="UniProtKB-KW"/>
</dbReference>
<organism evidence="7 8">
    <name type="scientific">Yersinia ruckeri</name>
    <dbReference type="NCBI Taxonomy" id="29486"/>
    <lineage>
        <taxon>Bacteria</taxon>
        <taxon>Pseudomonadati</taxon>
        <taxon>Pseudomonadota</taxon>
        <taxon>Gammaproteobacteria</taxon>
        <taxon>Enterobacterales</taxon>
        <taxon>Yersiniaceae</taxon>
        <taxon>Yersinia</taxon>
    </lineage>
</organism>
<dbReference type="AlphaFoldDB" id="A0A085U4L2"/>
<gene>
    <name evidence="7" type="primary">citX</name>
    <name evidence="6" type="ORF">CSF007_11495</name>
    <name evidence="7" type="ORF">NCTC10476_03371</name>
</gene>
<evidence type="ECO:0000313" key="7">
    <source>
        <dbReference type="EMBL" id="SUQ37250.1"/>
    </source>
</evidence>
<proteinExistence type="predicted"/>
<dbReference type="InterPro" id="IPR005551">
    <property type="entry name" value="CitX"/>
</dbReference>
<keyword evidence="4 7" id="KW-0548">Nucleotidyltransferase</keyword>
<dbReference type="NCBIfam" id="NF002383">
    <property type="entry name" value="PRK01392.1"/>
    <property type="match status" value="1"/>
</dbReference>
<dbReference type="RefSeq" id="WP_038244312.1">
    <property type="nucleotide sequence ID" value="NZ_CABIHR010000043.1"/>
</dbReference>
<evidence type="ECO:0000256" key="1">
    <source>
        <dbReference type="ARBA" id="ARBA00012524"/>
    </source>
</evidence>
<sequence>MDNVSPALAANRPITLPELLTSREARSARQSDWLNRHQCSLISLTLVAPGPLKDSLLTRRIFVSAWRALTVLAQQQDWRVLAQEAFPLPTGCEGLMAVDLSAETVKDAALMLEMKHPLGRLWDIDVLDANGRILSRRDVGLAPRRCLLCNRPANLCGRERTHSVDQLLAQMELMLNAAITAP</sequence>
<keyword evidence="3 7" id="KW-0808">Transferase</keyword>
<evidence type="ECO:0000313" key="6">
    <source>
        <dbReference type="EMBL" id="CEK28042.1"/>
    </source>
</evidence>
<dbReference type="EMBL" id="UHJG01000002">
    <property type="protein sequence ID" value="SUQ37250.1"/>
    <property type="molecule type" value="Genomic_DNA"/>
</dbReference>
<dbReference type="EMBL" id="LN681231">
    <property type="protein sequence ID" value="CEK28042.1"/>
    <property type="molecule type" value="Genomic_DNA"/>
</dbReference>
<keyword evidence="7" id="KW-0456">Lyase</keyword>